<evidence type="ECO:0000256" key="11">
    <source>
        <dbReference type="ARBA" id="ARBA00023277"/>
    </source>
</evidence>
<feature type="active site" description="Proton acceptor" evidence="13">
    <location>
        <position position="352"/>
    </location>
</feature>
<dbReference type="InterPro" id="IPR015443">
    <property type="entry name" value="Aldose_1-epimerase"/>
</dbReference>
<feature type="signal peptide" evidence="16">
    <location>
        <begin position="1"/>
        <end position="42"/>
    </location>
</feature>
<comment type="pathway">
    <text evidence="3 12">Carbohydrate metabolism; hexose metabolism.</text>
</comment>
<dbReference type="Proteomes" id="UP000590740">
    <property type="component" value="Unassembled WGS sequence"/>
</dbReference>
<keyword evidence="8" id="KW-0963">Cytoplasm</keyword>
<dbReference type="NCBIfam" id="NF008277">
    <property type="entry name" value="PRK11055.1"/>
    <property type="match status" value="1"/>
</dbReference>
<comment type="caution">
    <text evidence="17">The sequence shown here is derived from an EMBL/GenBank/DDBJ whole genome shotgun (WGS) entry which is preliminary data.</text>
</comment>
<dbReference type="InterPro" id="IPR047215">
    <property type="entry name" value="Galactose_mutarotase-like"/>
</dbReference>
<keyword evidence="16" id="KW-0732">Signal</keyword>
<dbReference type="PANTHER" id="PTHR10091:SF0">
    <property type="entry name" value="GALACTOSE MUTAROTASE"/>
    <property type="match status" value="1"/>
</dbReference>
<dbReference type="CDD" id="cd09019">
    <property type="entry name" value="galactose_mutarotase_like"/>
    <property type="match status" value="1"/>
</dbReference>
<name>A0A7W8DLN3_9BACT</name>
<dbReference type="Gene3D" id="2.70.98.10">
    <property type="match status" value="1"/>
</dbReference>
<dbReference type="UniPathway" id="UPA00242"/>
<dbReference type="FunFam" id="2.70.98.10:FF:000003">
    <property type="entry name" value="Aldose 1-epimerase"/>
    <property type="match status" value="1"/>
</dbReference>
<evidence type="ECO:0000256" key="5">
    <source>
        <dbReference type="ARBA" id="ARBA00011245"/>
    </source>
</evidence>
<evidence type="ECO:0000256" key="3">
    <source>
        <dbReference type="ARBA" id="ARBA00005028"/>
    </source>
</evidence>
<dbReference type="SUPFAM" id="SSF74650">
    <property type="entry name" value="Galactose mutarotase-like"/>
    <property type="match status" value="1"/>
</dbReference>
<organism evidence="17 18">
    <name type="scientific">Prosthecobacter vanneervenii</name>
    <dbReference type="NCBI Taxonomy" id="48466"/>
    <lineage>
        <taxon>Bacteria</taxon>
        <taxon>Pseudomonadati</taxon>
        <taxon>Verrucomicrobiota</taxon>
        <taxon>Verrucomicrobiia</taxon>
        <taxon>Verrucomicrobiales</taxon>
        <taxon>Verrucomicrobiaceae</taxon>
        <taxon>Prosthecobacter</taxon>
    </lineage>
</organism>
<evidence type="ECO:0000256" key="2">
    <source>
        <dbReference type="ARBA" id="ARBA00004496"/>
    </source>
</evidence>
<dbReference type="GO" id="GO:0006006">
    <property type="term" value="P:glucose metabolic process"/>
    <property type="evidence" value="ECO:0007669"/>
    <property type="project" value="TreeGrafter"/>
</dbReference>
<dbReference type="InterPro" id="IPR014718">
    <property type="entry name" value="GH-type_carb-bd"/>
</dbReference>
<sequence>MPNAGENGKLRPNLFPTNPAMRRHALPSLFLLLMSISGLSSAASVESRTWGKTPAGEEVQLFTLKNTGGLEAQICTWGGYIVTLKAPDKKGALADVTLGFDSLDGYLGKNPFFGCITGRYANRIGGAKFTLDGVEYSVTANSGKHQLHGGKAGFDKKLWAAKAVKDGVELSYTSPDGEEGYPGTLKCTVTYTLTPDNGLKIDYAATADKATVLNLTNHAYFNLSGEGSGDILGHQLTIPTEQITATDDDLIPTGEIASIKGTPLDFTTPHAIGERIGADFKPLVQGIGYDHNYVLQGSGLKLAAIVKDTASGRVMTVRTTEPGVQLYTGNHLNGVPGKGGHIYAKRHGFCLETQHYPDSPNHPSFPGTTLRPGETFQSTTIYQFSAE</sequence>
<evidence type="ECO:0000256" key="6">
    <source>
        <dbReference type="ARBA" id="ARBA00013185"/>
    </source>
</evidence>
<feature type="binding site" evidence="15">
    <location>
        <begin position="122"/>
        <end position="123"/>
    </location>
    <ligand>
        <name>beta-D-galactose</name>
        <dbReference type="ChEBI" id="CHEBI:27667"/>
    </ligand>
</feature>
<feature type="binding site" evidence="15">
    <location>
        <begin position="218"/>
        <end position="220"/>
    </location>
    <ligand>
        <name>beta-D-galactose</name>
        <dbReference type="ChEBI" id="CHEBI:27667"/>
    </ligand>
</feature>
<dbReference type="EMBL" id="JACHIG010000009">
    <property type="protein sequence ID" value="MBB5034235.1"/>
    <property type="molecule type" value="Genomic_DNA"/>
</dbReference>
<dbReference type="InterPro" id="IPR018052">
    <property type="entry name" value="Ald1_epimerase_CS"/>
</dbReference>
<evidence type="ECO:0000256" key="12">
    <source>
        <dbReference type="PIRNR" id="PIRNR005096"/>
    </source>
</evidence>
<evidence type="ECO:0000256" key="15">
    <source>
        <dbReference type="PIRSR" id="PIRSR005096-3"/>
    </source>
</evidence>
<dbReference type="AlphaFoldDB" id="A0A7W8DLN3"/>
<keyword evidence="10 12" id="KW-0413">Isomerase</keyword>
<dbReference type="Pfam" id="PF01263">
    <property type="entry name" value="Aldose_epim"/>
    <property type="match status" value="1"/>
</dbReference>
<evidence type="ECO:0000256" key="13">
    <source>
        <dbReference type="PIRSR" id="PIRSR005096-1"/>
    </source>
</evidence>
<dbReference type="PIRSF" id="PIRSF005096">
    <property type="entry name" value="GALM"/>
    <property type="match status" value="1"/>
</dbReference>
<dbReference type="GO" id="GO:0033499">
    <property type="term" value="P:galactose catabolic process via UDP-galactose, Leloir pathway"/>
    <property type="evidence" value="ECO:0007669"/>
    <property type="project" value="TreeGrafter"/>
</dbReference>
<proteinExistence type="inferred from homology"/>
<keyword evidence="18" id="KW-1185">Reference proteome</keyword>
<evidence type="ECO:0000256" key="7">
    <source>
        <dbReference type="ARBA" id="ARBA00014165"/>
    </source>
</evidence>
<evidence type="ECO:0000313" key="18">
    <source>
        <dbReference type="Proteomes" id="UP000590740"/>
    </source>
</evidence>
<dbReference type="EC" id="5.1.3.3" evidence="6 12"/>
<dbReference type="PROSITE" id="PS00545">
    <property type="entry name" value="ALDOSE_1_EPIMERASE"/>
    <property type="match status" value="1"/>
</dbReference>
<feature type="binding site" evidence="14">
    <location>
        <position position="290"/>
    </location>
    <ligand>
        <name>beta-D-galactose</name>
        <dbReference type="ChEBI" id="CHEBI:27667"/>
    </ligand>
</feature>
<evidence type="ECO:0000256" key="16">
    <source>
        <dbReference type="SAM" id="SignalP"/>
    </source>
</evidence>
<dbReference type="InterPro" id="IPR008183">
    <property type="entry name" value="Aldose_1/G6P_1-epimerase"/>
</dbReference>
<evidence type="ECO:0000256" key="14">
    <source>
        <dbReference type="PIRSR" id="PIRSR005096-2"/>
    </source>
</evidence>
<evidence type="ECO:0000256" key="9">
    <source>
        <dbReference type="ARBA" id="ARBA00022553"/>
    </source>
</evidence>
<dbReference type="InterPro" id="IPR011013">
    <property type="entry name" value="Gal_mutarotase_sf_dom"/>
</dbReference>
<protein>
    <recommendedName>
        <fullName evidence="7 12">Aldose 1-epimerase</fullName>
        <ecNumber evidence="6 12">5.1.3.3</ecNumber>
    </recommendedName>
</protein>
<comment type="subcellular location">
    <subcellularLocation>
        <location evidence="2">Cytoplasm</location>
    </subcellularLocation>
</comment>
<keyword evidence="9" id="KW-0597">Phosphoprotein</keyword>
<evidence type="ECO:0000313" key="17">
    <source>
        <dbReference type="EMBL" id="MBB5034235.1"/>
    </source>
</evidence>
<keyword evidence="11 12" id="KW-0119">Carbohydrate metabolism</keyword>
<evidence type="ECO:0000256" key="10">
    <source>
        <dbReference type="ARBA" id="ARBA00023235"/>
    </source>
</evidence>
<dbReference type="PANTHER" id="PTHR10091">
    <property type="entry name" value="ALDOSE-1-EPIMERASE"/>
    <property type="match status" value="1"/>
</dbReference>
<gene>
    <name evidence="17" type="ORF">HNQ65_003829</name>
</gene>
<dbReference type="GO" id="GO:0004034">
    <property type="term" value="F:aldose 1-epimerase activity"/>
    <property type="evidence" value="ECO:0007669"/>
    <property type="project" value="UniProtKB-EC"/>
</dbReference>
<feature type="chain" id="PRO_5031255932" description="Aldose 1-epimerase" evidence="16">
    <location>
        <begin position="43"/>
        <end position="387"/>
    </location>
</feature>
<comment type="subunit">
    <text evidence="5">Monomer.</text>
</comment>
<dbReference type="GO" id="GO:0005737">
    <property type="term" value="C:cytoplasm"/>
    <property type="evidence" value="ECO:0007669"/>
    <property type="project" value="UniProtKB-SubCell"/>
</dbReference>
<comment type="similarity">
    <text evidence="4 12">Belongs to the aldose epimerase family.</text>
</comment>
<evidence type="ECO:0000256" key="1">
    <source>
        <dbReference type="ARBA" id="ARBA00001614"/>
    </source>
</evidence>
<reference evidence="17 18" key="1">
    <citation type="submission" date="2020-08" db="EMBL/GenBank/DDBJ databases">
        <title>Genomic Encyclopedia of Type Strains, Phase IV (KMG-IV): sequencing the most valuable type-strain genomes for metagenomic binning, comparative biology and taxonomic classification.</title>
        <authorList>
            <person name="Goeker M."/>
        </authorList>
    </citation>
    <scope>NUCLEOTIDE SEQUENCE [LARGE SCALE GENOMIC DNA]</scope>
    <source>
        <strain evidence="17 18">DSM 12252</strain>
    </source>
</reference>
<accession>A0A7W8DLN3</accession>
<dbReference type="GO" id="GO:0030246">
    <property type="term" value="F:carbohydrate binding"/>
    <property type="evidence" value="ECO:0007669"/>
    <property type="project" value="InterPro"/>
</dbReference>
<comment type="catalytic activity">
    <reaction evidence="1 12">
        <text>alpha-D-glucose = beta-D-glucose</text>
        <dbReference type="Rhea" id="RHEA:10264"/>
        <dbReference type="ChEBI" id="CHEBI:15903"/>
        <dbReference type="ChEBI" id="CHEBI:17925"/>
        <dbReference type="EC" id="5.1.3.3"/>
    </reaction>
</comment>
<feature type="active site" description="Proton donor" evidence="13">
    <location>
        <position position="218"/>
    </location>
</feature>
<evidence type="ECO:0000256" key="8">
    <source>
        <dbReference type="ARBA" id="ARBA00022490"/>
    </source>
</evidence>
<evidence type="ECO:0000256" key="4">
    <source>
        <dbReference type="ARBA" id="ARBA00006206"/>
    </source>
</evidence>